<evidence type="ECO:0000313" key="3">
    <source>
        <dbReference type="Proteomes" id="UP000315750"/>
    </source>
</evidence>
<dbReference type="Pfam" id="PF20335">
    <property type="entry name" value="DUF6630"/>
    <property type="match status" value="1"/>
</dbReference>
<feature type="domain" description="DUF6630" evidence="1">
    <location>
        <begin position="156"/>
        <end position="285"/>
    </location>
</feature>
<keyword evidence="3" id="KW-1185">Reference proteome</keyword>
<dbReference type="AlphaFoldDB" id="A0A518ATB1"/>
<gene>
    <name evidence="2" type="ORF">Pan181_41700</name>
</gene>
<name>A0A518ATB1_9BACT</name>
<protein>
    <recommendedName>
        <fullName evidence="1">DUF6630 domain-containing protein</fullName>
    </recommendedName>
</protein>
<dbReference type="KEGG" id="amuc:Pan181_41700"/>
<reference evidence="2 3" key="1">
    <citation type="submission" date="2019-02" db="EMBL/GenBank/DDBJ databases">
        <title>Deep-cultivation of Planctomycetes and their phenomic and genomic characterization uncovers novel biology.</title>
        <authorList>
            <person name="Wiegand S."/>
            <person name="Jogler M."/>
            <person name="Boedeker C."/>
            <person name="Pinto D."/>
            <person name="Vollmers J."/>
            <person name="Rivas-Marin E."/>
            <person name="Kohn T."/>
            <person name="Peeters S.H."/>
            <person name="Heuer A."/>
            <person name="Rast P."/>
            <person name="Oberbeckmann S."/>
            <person name="Bunk B."/>
            <person name="Jeske O."/>
            <person name="Meyerdierks A."/>
            <person name="Storesund J.E."/>
            <person name="Kallscheuer N."/>
            <person name="Luecker S."/>
            <person name="Lage O.M."/>
            <person name="Pohl T."/>
            <person name="Merkel B.J."/>
            <person name="Hornburger P."/>
            <person name="Mueller R.-W."/>
            <person name="Bruemmer F."/>
            <person name="Labrenz M."/>
            <person name="Spormann A.M."/>
            <person name="Op den Camp H."/>
            <person name="Overmann J."/>
            <person name="Amann R."/>
            <person name="Jetten M.S.M."/>
            <person name="Mascher T."/>
            <person name="Medema M.H."/>
            <person name="Devos D.P."/>
            <person name="Kaster A.-K."/>
            <person name="Ovreas L."/>
            <person name="Rohde M."/>
            <person name="Galperin M.Y."/>
            <person name="Jogler C."/>
        </authorList>
    </citation>
    <scope>NUCLEOTIDE SEQUENCE [LARGE SCALE GENOMIC DNA]</scope>
    <source>
        <strain evidence="2 3">Pan181</strain>
    </source>
</reference>
<accession>A0A518ATB1</accession>
<dbReference type="InterPro" id="IPR046582">
    <property type="entry name" value="DUF6630"/>
</dbReference>
<dbReference type="Proteomes" id="UP000315750">
    <property type="component" value="Chromosome"/>
</dbReference>
<evidence type="ECO:0000259" key="1">
    <source>
        <dbReference type="Pfam" id="PF20335"/>
    </source>
</evidence>
<sequence>MSELPQLSRLSNIDRRHWLSSKQALTALQALGERQAITWLRQQFTSPADLEWGRLLRDLNPTWEELTLWIRGDKEHCLVGIDALAEFTPHPNTNDPTKPVLPTGATTELINTAIDQALAKYANPRLEKTVARIHRVWPKHRSPKKNITIPRWLQSVAEALAENDSQVVRGWHKKLLTSVDAPKSEDDFWFALIECLSENNIVAVVDWREFTDAIVESLQSLRSARNIDLDWETLKSFDGDNEVFFRHVSGLVGKTGRSLVSFDTGGDEYALTFMPTNHIPKYHEVLTSNLTWSSGVTKFD</sequence>
<proteinExistence type="predicted"/>
<dbReference type="RefSeq" id="WP_145249410.1">
    <property type="nucleotide sequence ID" value="NZ_CP036278.1"/>
</dbReference>
<dbReference type="EMBL" id="CP036278">
    <property type="protein sequence ID" value="QDU57946.1"/>
    <property type="molecule type" value="Genomic_DNA"/>
</dbReference>
<dbReference type="OrthoDB" id="5419659at2"/>
<organism evidence="2 3">
    <name type="scientific">Aeoliella mucimassa</name>
    <dbReference type="NCBI Taxonomy" id="2527972"/>
    <lineage>
        <taxon>Bacteria</taxon>
        <taxon>Pseudomonadati</taxon>
        <taxon>Planctomycetota</taxon>
        <taxon>Planctomycetia</taxon>
        <taxon>Pirellulales</taxon>
        <taxon>Lacipirellulaceae</taxon>
        <taxon>Aeoliella</taxon>
    </lineage>
</organism>
<evidence type="ECO:0000313" key="2">
    <source>
        <dbReference type="EMBL" id="QDU57946.1"/>
    </source>
</evidence>